<evidence type="ECO:0000313" key="4">
    <source>
        <dbReference type="EMBL" id="AWB83990.1"/>
    </source>
</evidence>
<accession>A0A2S0WE14</accession>
<dbReference type="EMBL" id="CP026948">
    <property type="protein sequence ID" value="AWB83990.1"/>
    <property type="molecule type" value="Genomic_DNA"/>
</dbReference>
<protein>
    <submittedName>
        <fullName evidence="4">Uncharacterized protein</fullName>
    </submittedName>
</protein>
<dbReference type="OrthoDB" id="4219687at2"/>
<dbReference type="GO" id="GO:0008270">
    <property type="term" value="F:zinc ion binding"/>
    <property type="evidence" value="ECO:0007669"/>
    <property type="project" value="UniProtKB-KW"/>
</dbReference>
<keyword evidence="3" id="KW-0862">Zinc</keyword>
<proteinExistence type="predicted"/>
<gene>
    <name evidence="4" type="ORF">C3E79_05445</name>
</gene>
<evidence type="ECO:0000256" key="3">
    <source>
        <dbReference type="ARBA" id="ARBA00022833"/>
    </source>
</evidence>
<keyword evidence="1" id="KW-0479">Metal-binding</keyword>
<dbReference type="InterPro" id="IPR012313">
    <property type="entry name" value="Znf_FCS"/>
</dbReference>
<evidence type="ECO:0000313" key="5">
    <source>
        <dbReference type="Proteomes" id="UP000244754"/>
    </source>
</evidence>
<dbReference type="Proteomes" id="UP000244754">
    <property type="component" value="Chromosome"/>
</dbReference>
<dbReference type="PROSITE" id="PS51024">
    <property type="entry name" value="ZF_FCS"/>
    <property type="match status" value="1"/>
</dbReference>
<keyword evidence="2" id="KW-0863">Zinc-finger</keyword>
<evidence type="ECO:0000256" key="1">
    <source>
        <dbReference type="ARBA" id="ARBA00022723"/>
    </source>
</evidence>
<dbReference type="AlphaFoldDB" id="A0A2S0WE14"/>
<sequence>MERTGSAVCEWCGAELPERQGRGRKRKFCSSSCKQRAYEQRNAVEGSSIPADAVILRPEKACELRDRLFELRCAAEDIATAHSEGAQAGEIAGLCEELVAMARRIERLRYEG</sequence>
<organism evidence="4 5">
    <name type="scientific">Corynebacterium liangguodongii</name>
    <dbReference type="NCBI Taxonomy" id="2079535"/>
    <lineage>
        <taxon>Bacteria</taxon>
        <taxon>Bacillati</taxon>
        <taxon>Actinomycetota</taxon>
        <taxon>Actinomycetes</taxon>
        <taxon>Mycobacteriales</taxon>
        <taxon>Corynebacteriaceae</taxon>
        <taxon>Corynebacterium</taxon>
    </lineage>
</organism>
<dbReference type="KEGG" id="clia:C3E79_05445"/>
<evidence type="ECO:0000256" key="2">
    <source>
        <dbReference type="ARBA" id="ARBA00022771"/>
    </source>
</evidence>
<dbReference type="RefSeq" id="WP_108403999.1">
    <property type="nucleotide sequence ID" value="NZ_CP026948.1"/>
</dbReference>
<reference evidence="5" key="1">
    <citation type="submission" date="2018-01" db="EMBL/GenBank/DDBJ databases">
        <authorList>
            <person name="Li J."/>
        </authorList>
    </citation>
    <scope>NUCLEOTIDE SEQUENCE [LARGE SCALE GENOMIC DNA]</scope>
    <source>
        <strain evidence="5">2184</strain>
    </source>
</reference>
<name>A0A2S0WE14_9CORY</name>
<keyword evidence="5" id="KW-1185">Reference proteome</keyword>